<dbReference type="EMBL" id="CP049616">
    <property type="protein sequence ID" value="QII46787.1"/>
    <property type="molecule type" value="Genomic_DNA"/>
</dbReference>
<reference evidence="1 2" key="1">
    <citation type="submission" date="2020-02" db="EMBL/GenBank/DDBJ databases">
        <title>Complete genome of Muricauda sp. 501str8.</title>
        <authorList>
            <person name="Dong B."/>
            <person name="Zhu S."/>
            <person name="Yang J."/>
            <person name="Chen J."/>
        </authorList>
    </citation>
    <scope>NUCLEOTIDE SEQUENCE [LARGE SCALE GENOMIC DNA]</scope>
    <source>
        <strain evidence="1 2">501str8</strain>
    </source>
</reference>
<sequence>MKQHITKYRESIDQVKRKIKYDLMDYFKSMDLYKKSNDFQVLQIRDETDLDKLWYNSGFYLILTDYQVNGIDSCSLEYSNYKVIYRGHSYFTKKRVISHLANDTYNSSHSGKGVHYGVCLKMDNSGRNGININQEPYNSWGWMVIVFKMKDSDKLIREQAEVAFDEVFGRPCRSMER</sequence>
<evidence type="ECO:0000313" key="2">
    <source>
        <dbReference type="Proteomes" id="UP000502928"/>
    </source>
</evidence>
<name>A0A6G7J8N2_9FLAO</name>
<dbReference type="AlphaFoldDB" id="A0A6G7J8N2"/>
<keyword evidence="2" id="KW-1185">Reference proteome</keyword>
<dbReference type="RefSeq" id="WP_166250157.1">
    <property type="nucleotide sequence ID" value="NZ_CP049616.1"/>
</dbReference>
<proteinExistence type="predicted"/>
<dbReference type="KEGG" id="mut:GVT53_19575"/>
<organism evidence="1 2">
    <name type="scientific">Flagellimonas oceani</name>
    <dbReference type="NCBI Taxonomy" id="2698672"/>
    <lineage>
        <taxon>Bacteria</taxon>
        <taxon>Pseudomonadati</taxon>
        <taxon>Bacteroidota</taxon>
        <taxon>Flavobacteriia</taxon>
        <taxon>Flavobacteriales</taxon>
        <taxon>Flavobacteriaceae</taxon>
        <taxon>Flagellimonas</taxon>
    </lineage>
</organism>
<dbReference type="Proteomes" id="UP000502928">
    <property type="component" value="Chromosome"/>
</dbReference>
<gene>
    <name evidence="1" type="ORF">GVT53_19575</name>
</gene>
<accession>A0A6G7J8N2</accession>
<evidence type="ECO:0000313" key="1">
    <source>
        <dbReference type="EMBL" id="QII46787.1"/>
    </source>
</evidence>
<protein>
    <submittedName>
        <fullName evidence="1">Uncharacterized protein</fullName>
    </submittedName>
</protein>